<evidence type="ECO:0000313" key="1">
    <source>
        <dbReference type="EMBL" id="MCT7661014.1"/>
    </source>
</evidence>
<dbReference type="EMBL" id="JAODWD010000005">
    <property type="protein sequence ID" value="MCT7661014.1"/>
    <property type="molecule type" value="Genomic_DNA"/>
</dbReference>
<dbReference type="InterPro" id="IPR015947">
    <property type="entry name" value="PUA-like_sf"/>
</dbReference>
<organism evidence="1 2">
    <name type="scientific">Mycobacterium deserti</name>
    <dbReference type="NCBI Taxonomy" id="2978347"/>
    <lineage>
        <taxon>Bacteria</taxon>
        <taxon>Bacillati</taxon>
        <taxon>Actinomycetota</taxon>
        <taxon>Actinomycetes</taxon>
        <taxon>Mycobacteriales</taxon>
        <taxon>Mycobacteriaceae</taxon>
        <taxon>Mycobacterium</taxon>
    </lineage>
</organism>
<gene>
    <name evidence="1" type="ORF">N4S67_21655</name>
</gene>
<comment type="caution">
    <text evidence="1">The sequence shown here is derived from an EMBL/GenBank/DDBJ whole genome shotgun (WGS) entry which is preliminary data.</text>
</comment>
<proteinExistence type="predicted"/>
<accession>A0ABT2MHL5</accession>
<reference evidence="2" key="1">
    <citation type="submission" date="2023-07" db="EMBL/GenBank/DDBJ databases">
        <authorList>
            <person name="Deng Y."/>
            <person name="Zhang Y.-Q."/>
        </authorList>
    </citation>
    <scope>NUCLEOTIDE SEQUENCE [LARGE SCALE GENOMIC DNA]</scope>
    <source>
        <strain evidence="2">CPCC 205710</strain>
    </source>
</reference>
<dbReference type="SUPFAM" id="SSF88697">
    <property type="entry name" value="PUA domain-like"/>
    <property type="match status" value="1"/>
</dbReference>
<name>A0ABT2MHL5_9MYCO</name>
<sequence>MPERSVTLETLGAWVIKCNPRRTPVDPMLAVGETKRSWCIADNYRSELIRPGHRVLFWVSAHPQRGFWGAGRITGDVTVDEAGGLHVPVRIPLFAEPLTAATLSSVPGLRSLEVFRSPQQANPSWVSAAELALLHPLLPPA</sequence>
<evidence type="ECO:0000313" key="2">
    <source>
        <dbReference type="Proteomes" id="UP001206639"/>
    </source>
</evidence>
<dbReference type="RefSeq" id="WP_260995065.1">
    <property type="nucleotide sequence ID" value="NZ_JAODWD010000005.1"/>
</dbReference>
<keyword evidence="2" id="KW-1185">Reference proteome</keyword>
<evidence type="ECO:0008006" key="3">
    <source>
        <dbReference type="Google" id="ProtNLM"/>
    </source>
</evidence>
<dbReference type="Proteomes" id="UP001206639">
    <property type="component" value="Unassembled WGS sequence"/>
</dbReference>
<protein>
    <recommendedName>
        <fullName evidence="3">EVE domain-containing protein</fullName>
    </recommendedName>
</protein>